<sequence length="240" mass="26211">MLSPFNLPEGIVLLITDELNSPADFLLHRSFAEHVKSAKGAKNIVLSVSDSIARWKSIALKSNLNLAQYLASGSLEFVDVSSHIQVPTGRSDQPNLHSLFNIIQPLLEKSDHGLALVILDDISTLEWIGFSLLDITRFTRALRAACLQIGATLIIRHHIVTPGEPDDMFRYLLQICTYRLEVQPLSSGRSGTVSGEIALHSGPGTIVDGQKLIPRSLALQYKLTDNGPTFFEKGTSSGVL</sequence>
<name>A0A5C3LXX7_9AGAR</name>
<dbReference type="SUPFAM" id="SSF52540">
    <property type="entry name" value="P-loop containing nucleoside triphosphate hydrolases"/>
    <property type="match status" value="1"/>
</dbReference>
<comment type="similarity">
    <text evidence="2">Belongs to the ELP6 family.</text>
</comment>
<evidence type="ECO:0000313" key="4">
    <source>
        <dbReference type="Proteomes" id="UP000308652"/>
    </source>
</evidence>
<gene>
    <name evidence="3" type="ORF">BDQ12DRAFT_607492</name>
</gene>
<accession>A0A5C3LXX7</accession>
<dbReference type="InterPro" id="IPR018627">
    <property type="entry name" value="ELP6"/>
</dbReference>
<organism evidence="3 4">
    <name type="scientific">Crucibulum laeve</name>
    <dbReference type="NCBI Taxonomy" id="68775"/>
    <lineage>
        <taxon>Eukaryota</taxon>
        <taxon>Fungi</taxon>
        <taxon>Dikarya</taxon>
        <taxon>Basidiomycota</taxon>
        <taxon>Agaricomycotina</taxon>
        <taxon>Agaricomycetes</taxon>
        <taxon>Agaricomycetidae</taxon>
        <taxon>Agaricales</taxon>
        <taxon>Agaricineae</taxon>
        <taxon>Nidulariaceae</taxon>
        <taxon>Crucibulum</taxon>
    </lineage>
</organism>
<dbReference type="EMBL" id="ML213607">
    <property type="protein sequence ID" value="TFK37565.1"/>
    <property type="molecule type" value="Genomic_DNA"/>
</dbReference>
<dbReference type="Pfam" id="PF09807">
    <property type="entry name" value="ELP6"/>
    <property type="match status" value="1"/>
</dbReference>
<evidence type="ECO:0008006" key="5">
    <source>
        <dbReference type="Google" id="ProtNLM"/>
    </source>
</evidence>
<dbReference type="UniPathway" id="UPA00988"/>
<dbReference type="Proteomes" id="UP000308652">
    <property type="component" value="Unassembled WGS sequence"/>
</dbReference>
<dbReference type="PANTHER" id="PTHR16184">
    <property type="entry name" value="ELONGATOR COMPLEX PROTEIN 6"/>
    <property type="match status" value="1"/>
</dbReference>
<proteinExistence type="inferred from homology"/>
<dbReference type="STRING" id="68775.A0A5C3LXX7"/>
<dbReference type="CDD" id="cd19495">
    <property type="entry name" value="Elp6"/>
    <property type="match status" value="1"/>
</dbReference>
<dbReference type="GO" id="GO:0033588">
    <property type="term" value="C:elongator holoenzyme complex"/>
    <property type="evidence" value="ECO:0007669"/>
    <property type="project" value="InterPro"/>
</dbReference>
<protein>
    <recommendedName>
        <fullName evidence="5">Elongator complex protein 5</fullName>
    </recommendedName>
</protein>
<evidence type="ECO:0000256" key="1">
    <source>
        <dbReference type="ARBA" id="ARBA00005043"/>
    </source>
</evidence>
<reference evidence="3 4" key="1">
    <citation type="journal article" date="2019" name="Nat. Ecol. Evol.">
        <title>Megaphylogeny resolves global patterns of mushroom evolution.</title>
        <authorList>
            <person name="Varga T."/>
            <person name="Krizsan K."/>
            <person name="Foldi C."/>
            <person name="Dima B."/>
            <person name="Sanchez-Garcia M."/>
            <person name="Sanchez-Ramirez S."/>
            <person name="Szollosi G.J."/>
            <person name="Szarkandi J.G."/>
            <person name="Papp V."/>
            <person name="Albert L."/>
            <person name="Andreopoulos W."/>
            <person name="Angelini C."/>
            <person name="Antonin V."/>
            <person name="Barry K.W."/>
            <person name="Bougher N.L."/>
            <person name="Buchanan P."/>
            <person name="Buyck B."/>
            <person name="Bense V."/>
            <person name="Catcheside P."/>
            <person name="Chovatia M."/>
            <person name="Cooper J."/>
            <person name="Damon W."/>
            <person name="Desjardin D."/>
            <person name="Finy P."/>
            <person name="Geml J."/>
            <person name="Haridas S."/>
            <person name="Hughes K."/>
            <person name="Justo A."/>
            <person name="Karasinski D."/>
            <person name="Kautmanova I."/>
            <person name="Kiss B."/>
            <person name="Kocsube S."/>
            <person name="Kotiranta H."/>
            <person name="LaButti K.M."/>
            <person name="Lechner B.E."/>
            <person name="Liimatainen K."/>
            <person name="Lipzen A."/>
            <person name="Lukacs Z."/>
            <person name="Mihaltcheva S."/>
            <person name="Morgado L.N."/>
            <person name="Niskanen T."/>
            <person name="Noordeloos M.E."/>
            <person name="Ohm R.A."/>
            <person name="Ortiz-Santana B."/>
            <person name="Ovrebo C."/>
            <person name="Racz N."/>
            <person name="Riley R."/>
            <person name="Savchenko A."/>
            <person name="Shiryaev A."/>
            <person name="Soop K."/>
            <person name="Spirin V."/>
            <person name="Szebenyi C."/>
            <person name="Tomsovsky M."/>
            <person name="Tulloss R.E."/>
            <person name="Uehling J."/>
            <person name="Grigoriev I.V."/>
            <person name="Vagvolgyi C."/>
            <person name="Papp T."/>
            <person name="Martin F.M."/>
            <person name="Miettinen O."/>
            <person name="Hibbett D.S."/>
            <person name="Nagy L.G."/>
        </authorList>
    </citation>
    <scope>NUCLEOTIDE SEQUENCE [LARGE SCALE GENOMIC DNA]</scope>
    <source>
        <strain evidence="3 4">CBS 166.37</strain>
    </source>
</reference>
<comment type="pathway">
    <text evidence="1">tRNA modification; 5-methoxycarbonylmethyl-2-thiouridine-tRNA biosynthesis.</text>
</comment>
<dbReference type="PANTHER" id="PTHR16184:SF6">
    <property type="entry name" value="ELONGATOR COMPLEX PROTEIN 6"/>
    <property type="match status" value="1"/>
</dbReference>
<keyword evidence="4" id="KW-1185">Reference proteome</keyword>
<evidence type="ECO:0000313" key="3">
    <source>
        <dbReference type="EMBL" id="TFK37565.1"/>
    </source>
</evidence>
<evidence type="ECO:0000256" key="2">
    <source>
        <dbReference type="ARBA" id="ARBA00008837"/>
    </source>
</evidence>
<dbReference type="AlphaFoldDB" id="A0A5C3LXX7"/>
<dbReference type="InterPro" id="IPR027417">
    <property type="entry name" value="P-loop_NTPase"/>
</dbReference>
<dbReference type="OrthoDB" id="9995306at2759"/>
<dbReference type="GO" id="GO:0002098">
    <property type="term" value="P:tRNA wobble uridine modification"/>
    <property type="evidence" value="ECO:0007669"/>
    <property type="project" value="InterPro"/>
</dbReference>
<dbReference type="Gene3D" id="3.40.50.300">
    <property type="entry name" value="P-loop containing nucleotide triphosphate hydrolases"/>
    <property type="match status" value="1"/>
</dbReference>